<sequence>MEAVIQQHDFEPSLSFKDEVRKFFADRTPDSAKVMFWKLFQCWATKECTIKGEVTDEEVALFFDQLTDLVAAAYILHQANGALNNQQEGEEHE</sequence>
<protein>
    <submittedName>
        <fullName evidence="1">Uncharacterized protein</fullName>
    </submittedName>
</protein>
<keyword evidence="2" id="KW-1185">Reference proteome</keyword>
<accession>A0ABW2ZED6</accession>
<proteinExistence type="predicted"/>
<comment type="caution">
    <text evidence="1">The sequence shown here is derived from an EMBL/GenBank/DDBJ whole genome shotgun (WGS) entry which is preliminary data.</text>
</comment>
<dbReference type="EMBL" id="JBHTIA010000003">
    <property type="protein sequence ID" value="MFD0764529.1"/>
    <property type="molecule type" value="Genomic_DNA"/>
</dbReference>
<dbReference type="Proteomes" id="UP001597073">
    <property type="component" value="Unassembled WGS sequence"/>
</dbReference>
<evidence type="ECO:0000313" key="1">
    <source>
        <dbReference type="EMBL" id="MFD0764529.1"/>
    </source>
</evidence>
<evidence type="ECO:0000313" key="2">
    <source>
        <dbReference type="Proteomes" id="UP001597073"/>
    </source>
</evidence>
<name>A0ABW2ZED6_9SPHI</name>
<organism evidence="1 2">
    <name type="scientific">Mucilaginibacter lutimaris</name>
    <dbReference type="NCBI Taxonomy" id="931629"/>
    <lineage>
        <taxon>Bacteria</taxon>
        <taxon>Pseudomonadati</taxon>
        <taxon>Bacteroidota</taxon>
        <taxon>Sphingobacteriia</taxon>
        <taxon>Sphingobacteriales</taxon>
        <taxon>Sphingobacteriaceae</taxon>
        <taxon>Mucilaginibacter</taxon>
    </lineage>
</organism>
<dbReference type="RefSeq" id="WP_377140100.1">
    <property type="nucleotide sequence ID" value="NZ_JBHTIA010000003.1"/>
</dbReference>
<reference evidence="2" key="1">
    <citation type="journal article" date="2019" name="Int. J. Syst. Evol. Microbiol.">
        <title>The Global Catalogue of Microorganisms (GCM) 10K type strain sequencing project: providing services to taxonomists for standard genome sequencing and annotation.</title>
        <authorList>
            <consortium name="The Broad Institute Genomics Platform"/>
            <consortium name="The Broad Institute Genome Sequencing Center for Infectious Disease"/>
            <person name="Wu L."/>
            <person name="Ma J."/>
        </authorList>
    </citation>
    <scope>NUCLEOTIDE SEQUENCE [LARGE SCALE GENOMIC DNA]</scope>
    <source>
        <strain evidence="2">CCUG 60742</strain>
    </source>
</reference>
<gene>
    <name evidence="1" type="ORF">ACFQZI_06670</name>
</gene>